<dbReference type="Pfam" id="PF00069">
    <property type="entry name" value="Pkinase"/>
    <property type="match status" value="1"/>
</dbReference>
<feature type="binding site" evidence="5">
    <location>
        <position position="39"/>
    </location>
    <ligand>
        <name>ATP</name>
        <dbReference type="ChEBI" id="CHEBI:30616"/>
    </ligand>
</feature>
<evidence type="ECO:0000256" key="3">
    <source>
        <dbReference type="ARBA" id="ARBA00022777"/>
    </source>
</evidence>
<organism evidence="9 10">
    <name type="scientific">Desmospora profundinema</name>
    <dbReference type="NCBI Taxonomy" id="1571184"/>
    <lineage>
        <taxon>Bacteria</taxon>
        <taxon>Bacillati</taxon>
        <taxon>Bacillota</taxon>
        <taxon>Bacilli</taxon>
        <taxon>Bacillales</taxon>
        <taxon>Thermoactinomycetaceae</taxon>
        <taxon>Desmospora</taxon>
    </lineage>
</organism>
<dbReference type="RefSeq" id="WP_309867375.1">
    <property type="nucleotide sequence ID" value="NZ_JAVDQG010000006.1"/>
</dbReference>
<dbReference type="CDD" id="cd14014">
    <property type="entry name" value="STKc_PknB_like"/>
    <property type="match status" value="1"/>
</dbReference>
<keyword evidence="10" id="KW-1185">Reference proteome</keyword>
<evidence type="ECO:0000313" key="9">
    <source>
        <dbReference type="EMBL" id="MDR6226878.1"/>
    </source>
</evidence>
<dbReference type="InterPro" id="IPR011009">
    <property type="entry name" value="Kinase-like_dom_sf"/>
</dbReference>
<dbReference type="Gene3D" id="3.30.200.20">
    <property type="entry name" value="Phosphorylase Kinase, domain 1"/>
    <property type="match status" value="1"/>
</dbReference>
<dbReference type="SMART" id="SM00220">
    <property type="entry name" value="S_TKc"/>
    <property type="match status" value="1"/>
</dbReference>
<keyword evidence="7" id="KW-0812">Transmembrane</keyword>
<evidence type="ECO:0000256" key="1">
    <source>
        <dbReference type="ARBA" id="ARBA00022679"/>
    </source>
</evidence>
<gene>
    <name evidence="9" type="ORF">JOE21_002888</name>
</gene>
<dbReference type="InterPro" id="IPR000719">
    <property type="entry name" value="Prot_kinase_dom"/>
</dbReference>
<dbReference type="SUPFAM" id="SSF56112">
    <property type="entry name" value="Protein kinase-like (PK-like)"/>
    <property type="match status" value="1"/>
</dbReference>
<dbReference type="PANTHER" id="PTHR43289:SF34">
    <property type="entry name" value="SERINE_THREONINE-PROTEIN KINASE YBDM-RELATED"/>
    <property type="match status" value="1"/>
</dbReference>
<keyword evidence="2 5" id="KW-0547">Nucleotide-binding</keyword>
<comment type="caution">
    <text evidence="9">The sequence shown here is derived from an EMBL/GenBank/DDBJ whole genome shotgun (WGS) entry which is preliminary data.</text>
</comment>
<evidence type="ECO:0000313" key="10">
    <source>
        <dbReference type="Proteomes" id="UP001185012"/>
    </source>
</evidence>
<accession>A0ABU1IR30</accession>
<dbReference type="PROSITE" id="PS50011">
    <property type="entry name" value="PROTEIN_KINASE_DOM"/>
    <property type="match status" value="1"/>
</dbReference>
<evidence type="ECO:0000256" key="7">
    <source>
        <dbReference type="SAM" id="Phobius"/>
    </source>
</evidence>
<dbReference type="PROSITE" id="PS00107">
    <property type="entry name" value="PROTEIN_KINASE_ATP"/>
    <property type="match status" value="1"/>
</dbReference>
<feature type="compositionally biased region" description="Acidic residues" evidence="6">
    <location>
        <begin position="330"/>
        <end position="339"/>
    </location>
</feature>
<dbReference type="InterPro" id="IPR017441">
    <property type="entry name" value="Protein_kinase_ATP_BS"/>
</dbReference>
<evidence type="ECO:0000256" key="5">
    <source>
        <dbReference type="PROSITE-ProRule" id="PRU10141"/>
    </source>
</evidence>
<keyword evidence="1" id="KW-0808">Transferase</keyword>
<dbReference type="Gene3D" id="1.10.510.10">
    <property type="entry name" value="Transferase(Phosphotransferase) domain 1"/>
    <property type="match status" value="1"/>
</dbReference>
<keyword evidence="7" id="KW-0472">Membrane</keyword>
<evidence type="ECO:0000256" key="6">
    <source>
        <dbReference type="SAM" id="MobiDB-lite"/>
    </source>
</evidence>
<protein>
    <submittedName>
        <fullName evidence="9">Serine/threonine protein kinase</fullName>
    </submittedName>
</protein>
<feature type="transmembrane region" description="Helical" evidence="7">
    <location>
        <begin position="289"/>
        <end position="310"/>
    </location>
</feature>
<dbReference type="Proteomes" id="UP001185012">
    <property type="component" value="Unassembled WGS sequence"/>
</dbReference>
<feature type="domain" description="Protein kinase" evidence="8">
    <location>
        <begin position="10"/>
        <end position="270"/>
    </location>
</feature>
<reference evidence="9 10" key="1">
    <citation type="submission" date="2023-07" db="EMBL/GenBank/DDBJ databases">
        <title>Genomic Encyclopedia of Type Strains, Phase IV (KMG-IV): sequencing the most valuable type-strain genomes for metagenomic binning, comparative biology and taxonomic classification.</title>
        <authorList>
            <person name="Goeker M."/>
        </authorList>
    </citation>
    <scope>NUCLEOTIDE SEQUENCE [LARGE SCALE GENOMIC DNA]</scope>
    <source>
        <strain evidence="9 10">DSM 45903</strain>
    </source>
</reference>
<evidence type="ECO:0000256" key="2">
    <source>
        <dbReference type="ARBA" id="ARBA00022741"/>
    </source>
</evidence>
<feature type="region of interest" description="Disordered" evidence="6">
    <location>
        <begin position="316"/>
        <end position="339"/>
    </location>
</feature>
<keyword evidence="3 9" id="KW-0418">Kinase</keyword>
<evidence type="ECO:0000256" key="4">
    <source>
        <dbReference type="ARBA" id="ARBA00022840"/>
    </source>
</evidence>
<sequence length="471" mass="53053">MEGKRLAGRYDILQRVGGGGMAVVYKAKDLLLERYVAVKVMSESLMHDEEFIRRFIREVKASAALSHPNVVNVYDVNREGSIYYMTMEYVEGQSLYECIEQKGAFSPEESVSIVSQICDGLAHAHENGIIHRDIKPHNIMRLSNGRVKVTDFGISVLLNNPAITQTGMVMGSVHYISPEQTTGDPVGYFSDVYSLGILLYELVTGTVPFDGENFVSISLKHLEEPLPDPRKINPNIPERLCEIINQATEKDPSKRFQSVLEMKQALQQSITTGGRRRAVDGERKKQKKILVGLGSAIIVAVAFFVVQAIAGNDFAEDNSEEPLETHSLSEEETPSPSEDMDIIEGNHPWWRELPSAAEKDNETFYRYRVSGSDGKYEISVDVKDIPVSQFYYNIYVVDSFSSRLVLKGRSVSFRKEPGKEFTTVQFPVSLPQRLLPTEGIAKIEMYWMRENESTKADVMGDLLQMWGQPQF</sequence>
<dbReference type="EMBL" id="JAVDQG010000006">
    <property type="protein sequence ID" value="MDR6226878.1"/>
    <property type="molecule type" value="Genomic_DNA"/>
</dbReference>
<name>A0ABU1IR30_9BACL</name>
<proteinExistence type="predicted"/>
<evidence type="ECO:0000259" key="8">
    <source>
        <dbReference type="PROSITE" id="PS50011"/>
    </source>
</evidence>
<dbReference type="PANTHER" id="PTHR43289">
    <property type="entry name" value="MITOGEN-ACTIVATED PROTEIN KINASE KINASE KINASE 20-RELATED"/>
    <property type="match status" value="1"/>
</dbReference>
<keyword evidence="4 5" id="KW-0067">ATP-binding</keyword>
<keyword evidence="9" id="KW-0723">Serine/threonine-protein kinase</keyword>
<dbReference type="GO" id="GO:0004674">
    <property type="term" value="F:protein serine/threonine kinase activity"/>
    <property type="evidence" value="ECO:0007669"/>
    <property type="project" value="UniProtKB-KW"/>
</dbReference>
<keyword evidence="7" id="KW-1133">Transmembrane helix</keyword>